<dbReference type="Proteomes" id="UP001470230">
    <property type="component" value="Unassembled WGS sequence"/>
</dbReference>
<keyword evidence="1" id="KW-0496">Mitochondrion</keyword>
<dbReference type="PROSITE" id="PS50969">
    <property type="entry name" value="FCP1"/>
    <property type="match status" value="1"/>
</dbReference>
<comment type="similarity">
    <text evidence="1">Belongs to the TIM50 family.</text>
</comment>
<keyword evidence="1" id="KW-0809">Transit peptide</keyword>
<comment type="function">
    <text evidence="1">Essential component of the TIM23 complex, a complex that mediates the translocation of transit peptide-containing proteins across the mitochondrial inner membrane.</text>
</comment>
<comment type="subunit">
    <text evidence="1">Component of the TIM23 complex.</text>
</comment>
<sequence length="198" mass="23065">MWLNNTKKMNDLPYTINTKPAIVVDLEDTLVHVTSLPTNNMETDNYFIIKLKKRKYYVQMRPHLQHFLEKLEKLYDIYIFTASTKDYANQIINQILPNVKNSSRFFRDSCSNICGYFVKDLSLIKCPIQKILLIDDFAGSAMKNPKNLIKIKPWNGEKDDNVLQNLSSVLENIALDSDLRESFINTLKTENYEGINTF</sequence>
<evidence type="ECO:0000256" key="1">
    <source>
        <dbReference type="RuleBase" id="RU365079"/>
    </source>
</evidence>
<dbReference type="InterPro" id="IPR050365">
    <property type="entry name" value="TIM50"/>
</dbReference>
<dbReference type="InterPro" id="IPR036412">
    <property type="entry name" value="HAD-like_sf"/>
</dbReference>
<dbReference type="InterPro" id="IPR023214">
    <property type="entry name" value="HAD_sf"/>
</dbReference>
<organism evidence="3 4">
    <name type="scientific">Tritrichomonas musculus</name>
    <dbReference type="NCBI Taxonomy" id="1915356"/>
    <lineage>
        <taxon>Eukaryota</taxon>
        <taxon>Metamonada</taxon>
        <taxon>Parabasalia</taxon>
        <taxon>Tritrichomonadida</taxon>
        <taxon>Tritrichomonadidae</taxon>
        <taxon>Tritrichomonas</taxon>
    </lineage>
</organism>
<dbReference type="InterPro" id="IPR004274">
    <property type="entry name" value="FCP1_dom"/>
</dbReference>
<keyword evidence="4" id="KW-1185">Reference proteome</keyword>
<accession>A0ABR2H812</accession>
<dbReference type="EMBL" id="JAPFFF010000038">
    <property type="protein sequence ID" value="KAK8842362.1"/>
    <property type="molecule type" value="Genomic_DNA"/>
</dbReference>
<evidence type="ECO:0000313" key="3">
    <source>
        <dbReference type="EMBL" id="KAK8842362.1"/>
    </source>
</evidence>
<keyword evidence="1" id="KW-0811">Translocation</keyword>
<comment type="subcellular location">
    <subcellularLocation>
        <location evidence="1">Mitochondrion inner membrane</location>
        <topology evidence="1">Single-pass membrane protein</topology>
    </subcellularLocation>
</comment>
<dbReference type="SUPFAM" id="SSF56784">
    <property type="entry name" value="HAD-like"/>
    <property type="match status" value="1"/>
</dbReference>
<keyword evidence="1" id="KW-0653">Protein transport</keyword>
<feature type="domain" description="FCP1 homology" evidence="2">
    <location>
        <begin position="15"/>
        <end position="173"/>
    </location>
</feature>
<reference evidence="3 4" key="1">
    <citation type="submission" date="2024-04" db="EMBL/GenBank/DDBJ databases">
        <title>Tritrichomonas musculus Genome.</title>
        <authorList>
            <person name="Alves-Ferreira E."/>
            <person name="Grigg M."/>
            <person name="Lorenzi H."/>
            <person name="Galac M."/>
        </authorList>
    </citation>
    <scope>NUCLEOTIDE SEQUENCE [LARGE SCALE GENOMIC DNA]</scope>
    <source>
        <strain evidence="3 4">EAF2021</strain>
    </source>
</reference>
<dbReference type="SMART" id="SM00577">
    <property type="entry name" value="CPDc"/>
    <property type="match status" value="1"/>
</dbReference>
<evidence type="ECO:0000259" key="2">
    <source>
        <dbReference type="PROSITE" id="PS50969"/>
    </source>
</evidence>
<dbReference type="Gene3D" id="3.40.50.1000">
    <property type="entry name" value="HAD superfamily/HAD-like"/>
    <property type="match status" value="1"/>
</dbReference>
<name>A0ABR2H812_9EUKA</name>
<gene>
    <name evidence="3" type="ORF">M9Y10_025941</name>
</gene>
<protein>
    <recommendedName>
        <fullName evidence="1">Mitochondrial import inner membrane translocase subunit TIM50</fullName>
    </recommendedName>
</protein>
<evidence type="ECO:0000313" key="4">
    <source>
        <dbReference type="Proteomes" id="UP001470230"/>
    </source>
</evidence>
<keyword evidence="1" id="KW-0813">Transport</keyword>
<proteinExistence type="inferred from homology"/>
<dbReference type="CDD" id="cd07521">
    <property type="entry name" value="HAD_FCP1-like"/>
    <property type="match status" value="1"/>
</dbReference>
<dbReference type="PANTHER" id="PTHR12210">
    <property type="entry name" value="DULLARD PROTEIN PHOSPHATASE"/>
    <property type="match status" value="1"/>
</dbReference>
<dbReference type="Pfam" id="PF03031">
    <property type="entry name" value="NIF"/>
    <property type="match status" value="1"/>
</dbReference>
<comment type="caution">
    <text evidence="3">The sequence shown here is derived from an EMBL/GenBank/DDBJ whole genome shotgun (WGS) entry which is preliminary data.</text>
</comment>